<dbReference type="Proteomes" id="UP000683429">
    <property type="component" value="Chromosome"/>
</dbReference>
<sequence>MIEDERRYMFKKYGHYCNHARSQGYEPVTFTKFKESRKYFDEGIKKLTNVLRGGGLK</sequence>
<gene>
    <name evidence="1" type="ORF">KP014_20555</name>
</gene>
<keyword evidence="2" id="KW-1185">Reference proteome</keyword>
<proteinExistence type="predicted"/>
<evidence type="ECO:0000313" key="1">
    <source>
        <dbReference type="EMBL" id="QWU14301.1"/>
    </source>
</evidence>
<name>A0ABX8H9A8_9BACL</name>
<accession>A0ABX8H9A8</accession>
<dbReference type="EMBL" id="CP076607">
    <property type="protein sequence ID" value="QWU14301.1"/>
    <property type="molecule type" value="Genomic_DNA"/>
</dbReference>
<evidence type="ECO:0000313" key="2">
    <source>
        <dbReference type="Proteomes" id="UP000683429"/>
    </source>
</evidence>
<reference evidence="1 2" key="1">
    <citation type="submission" date="2021-06" db="EMBL/GenBank/DDBJ databases">
        <title>Whole genome sequence of Paenibacillus sophorae DSM23020 for comparative genomics.</title>
        <authorList>
            <person name="Kim M.-J."/>
            <person name="Lee G."/>
            <person name="Shin J.-H."/>
        </authorList>
    </citation>
    <scope>NUCLEOTIDE SEQUENCE [LARGE SCALE GENOMIC DNA]</scope>
    <source>
        <strain evidence="1 2">DSM 23020</strain>
    </source>
</reference>
<protein>
    <submittedName>
        <fullName evidence="1">Uncharacterized protein</fullName>
    </submittedName>
</protein>
<organism evidence="1 2">
    <name type="scientific">Paenibacillus sophorae</name>
    <dbReference type="NCBI Taxonomy" id="1333845"/>
    <lineage>
        <taxon>Bacteria</taxon>
        <taxon>Bacillati</taxon>
        <taxon>Bacillota</taxon>
        <taxon>Bacilli</taxon>
        <taxon>Bacillales</taxon>
        <taxon>Paenibacillaceae</taxon>
        <taxon>Paenibacillus</taxon>
    </lineage>
</organism>
<dbReference type="RefSeq" id="WP_216700402.1">
    <property type="nucleotide sequence ID" value="NZ_CP076607.1"/>
</dbReference>